<organism evidence="2">
    <name type="scientific">Candidatus Methanophagaceae archaeon ANME-1 ERB6</name>
    <dbReference type="NCBI Taxonomy" id="2759912"/>
    <lineage>
        <taxon>Archaea</taxon>
        <taxon>Methanobacteriati</taxon>
        <taxon>Methanobacteriota</taxon>
        <taxon>Stenosarchaea group</taxon>
        <taxon>Methanomicrobia</taxon>
        <taxon>Candidatus Methanophagales</taxon>
        <taxon>Candidatus Methanophagaceae</taxon>
    </lineage>
</organism>
<dbReference type="InterPro" id="IPR050135">
    <property type="entry name" value="dGTPase-like"/>
</dbReference>
<evidence type="ECO:0000259" key="1">
    <source>
        <dbReference type="SMART" id="SM00471"/>
    </source>
</evidence>
<dbReference type="GO" id="GO:0006203">
    <property type="term" value="P:dGTP catabolic process"/>
    <property type="evidence" value="ECO:0007669"/>
    <property type="project" value="TreeGrafter"/>
</dbReference>
<name>A0A7G9YYZ3_9EURY</name>
<dbReference type="Pfam" id="PF01966">
    <property type="entry name" value="HD"/>
    <property type="match status" value="1"/>
</dbReference>
<dbReference type="Gene3D" id="1.10.3210.10">
    <property type="entry name" value="Hypothetical protein af1432"/>
    <property type="match status" value="1"/>
</dbReference>
<dbReference type="InterPro" id="IPR003607">
    <property type="entry name" value="HD/PDEase_dom"/>
</dbReference>
<gene>
    <name evidence="2" type="ORF">HNLOENAD_00027</name>
</gene>
<dbReference type="InterPro" id="IPR006674">
    <property type="entry name" value="HD_domain"/>
</dbReference>
<accession>A0A7G9YYZ3</accession>
<sequence length="421" mass="48536">MGKNRFMQKVIKDPIHGYIEIDDLAIAIIDTVEMQRLRRIRQLGFSYLVYPGANHTRFEHSLGVYHLICLLLDRLEVAKEEEQELIVASLIHDIGHGPYSHVTEPVIKKITGKSHEDIEDIIFKQEVEVEAKVEVESAKTIVEVLDELSLDKQRIAGYIKGERMAEYVEGERDLSKVLNGEIDVDKMDYLVRDSYYTGVAYGVVDNIRIIQGLDFVNGKVVITEKGILPAEYLLFSRFLMYPTVYNHHTSRIAQLMFSKALEYFIESKSEDYALALRNMDDSEINIALRNTKGYPKEMMERINERRLFKRAVYTGINELSEGVAEELSGEKGRREVEEEISKRAGVDEKYILLDFQGEKEAELKESAAKVVVGNEFRSLREVSSLVSMLSRVFRENYKVGVYTPEKYREEVKKAAEVILWR</sequence>
<reference evidence="2" key="1">
    <citation type="submission" date="2020-06" db="EMBL/GenBank/DDBJ databases">
        <title>Unique genomic features of the anaerobic methanotrophic archaea.</title>
        <authorList>
            <person name="Chadwick G.L."/>
            <person name="Skennerton C.T."/>
            <person name="Laso-Perez R."/>
            <person name="Leu A.O."/>
            <person name="Speth D.R."/>
            <person name="Yu H."/>
            <person name="Morgan-Lang C."/>
            <person name="Hatzenpichler R."/>
            <person name="Goudeau D."/>
            <person name="Malmstrom R."/>
            <person name="Brazelton W.J."/>
            <person name="Woyke T."/>
            <person name="Hallam S.J."/>
            <person name="Tyson G.W."/>
            <person name="Wegener G."/>
            <person name="Boetius A."/>
            <person name="Orphan V."/>
        </authorList>
    </citation>
    <scope>NUCLEOTIDE SEQUENCE</scope>
</reference>
<feature type="domain" description="HD/PDEase" evidence="1">
    <location>
        <begin position="53"/>
        <end position="199"/>
    </location>
</feature>
<dbReference type="SMART" id="SM00471">
    <property type="entry name" value="HDc"/>
    <property type="match status" value="1"/>
</dbReference>
<dbReference type="CDD" id="cd00077">
    <property type="entry name" value="HDc"/>
    <property type="match status" value="1"/>
</dbReference>
<dbReference type="EMBL" id="MT631534">
    <property type="protein sequence ID" value="QNO53227.1"/>
    <property type="molecule type" value="Genomic_DNA"/>
</dbReference>
<dbReference type="SUPFAM" id="SSF109604">
    <property type="entry name" value="HD-domain/PDEase-like"/>
    <property type="match status" value="1"/>
</dbReference>
<dbReference type="GO" id="GO:0008832">
    <property type="term" value="F:dGTPase activity"/>
    <property type="evidence" value="ECO:0007669"/>
    <property type="project" value="TreeGrafter"/>
</dbReference>
<dbReference type="Pfam" id="PF19276">
    <property type="entry name" value="HD_assoc_2"/>
    <property type="match status" value="1"/>
</dbReference>
<dbReference type="AlphaFoldDB" id="A0A7G9YYZ3"/>
<protein>
    <recommendedName>
        <fullName evidence="1">HD/PDEase domain-containing protein</fullName>
    </recommendedName>
</protein>
<evidence type="ECO:0000313" key="2">
    <source>
        <dbReference type="EMBL" id="QNO53227.1"/>
    </source>
</evidence>
<dbReference type="InterPro" id="IPR045509">
    <property type="entry name" value="HD_assoc_2"/>
</dbReference>
<proteinExistence type="predicted"/>
<dbReference type="PANTHER" id="PTHR11373">
    <property type="entry name" value="DEOXYNUCLEOSIDE TRIPHOSPHATE TRIPHOSPHOHYDROLASE"/>
    <property type="match status" value="1"/>
</dbReference>
<dbReference type="PANTHER" id="PTHR11373:SF4">
    <property type="entry name" value="DEOXYNUCLEOSIDE TRIPHOSPHATE TRIPHOSPHOHYDROLASE SAMHD1"/>
    <property type="match status" value="1"/>
</dbReference>